<dbReference type="EMBL" id="ML996566">
    <property type="protein sequence ID" value="KAF2761889.1"/>
    <property type="molecule type" value="Genomic_DNA"/>
</dbReference>
<name>A0A6A6WI28_9PEZI</name>
<protein>
    <submittedName>
        <fullName evidence="3">SGNH hydrolase</fullName>
    </submittedName>
</protein>
<dbReference type="PANTHER" id="PTHR37981">
    <property type="entry name" value="LIPASE 2"/>
    <property type="match status" value="1"/>
</dbReference>
<feature type="signal peptide" evidence="1">
    <location>
        <begin position="1"/>
        <end position="22"/>
    </location>
</feature>
<keyword evidence="3" id="KW-0378">Hydrolase</keyword>
<accession>A0A6A6WI28</accession>
<dbReference type="OrthoDB" id="21678at2759"/>
<dbReference type="InterPro" id="IPR036514">
    <property type="entry name" value="SGNH_hydro_sf"/>
</dbReference>
<dbReference type="PANTHER" id="PTHR37981:SF1">
    <property type="entry name" value="SGNH HYDROLASE-TYPE ESTERASE DOMAIN-CONTAINING PROTEIN"/>
    <property type="match status" value="1"/>
</dbReference>
<dbReference type="AlphaFoldDB" id="A0A6A6WI28"/>
<reference evidence="3" key="1">
    <citation type="journal article" date="2020" name="Stud. Mycol.">
        <title>101 Dothideomycetes genomes: a test case for predicting lifestyles and emergence of pathogens.</title>
        <authorList>
            <person name="Haridas S."/>
            <person name="Albert R."/>
            <person name="Binder M."/>
            <person name="Bloem J."/>
            <person name="Labutti K."/>
            <person name="Salamov A."/>
            <person name="Andreopoulos B."/>
            <person name="Baker S."/>
            <person name="Barry K."/>
            <person name="Bills G."/>
            <person name="Bluhm B."/>
            <person name="Cannon C."/>
            <person name="Castanera R."/>
            <person name="Culley D."/>
            <person name="Daum C."/>
            <person name="Ezra D."/>
            <person name="Gonzalez J."/>
            <person name="Henrissat B."/>
            <person name="Kuo A."/>
            <person name="Liang C."/>
            <person name="Lipzen A."/>
            <person name="Lutzoni F."/>
            <person name="Magnuson J."/>
            <person name="Mondo S."/>
            <person name="Nolan M."/>
            <person name="Ohm R."/>
            <person name="Pangilinan J."/>
            <person name="Park H.-J."/>
            <person name="Ramirez L."/>
            <person name="Alfaro M."/>
            <person name="Sun H."/>
            <person name="Tritt A."/>
            <person name="Yoshinaga Y."/>
            <person name="Zwiers L.-H."/>
            <person name="Turgeon B."/>
            <person name="Goodwin S."/>
            <person name="Spatafora J."/>
            <person name="Crous P."/>
            <person name="Grigoriev I."/>
        </authorList>
    </citation>
    <scope>NUCLEOTIDE SEQUENCE</scope>
    <source>
        <strain evidence="3">CBS 121739</strain>
    </source>
</reference>
<evidence type="ECO:0000259" key="2">
    <source>
        <dbReference type="Pfam" id="PF13472"/>
    </source>
</evidence>
<dbReference type="CDD" id="cd01823">
    <property type="entry name" value="SEST_like"/>
    <property type="match status" value="1"/>
</dbReference>
<dbReference type="RefSeq" id="XP_033604340.1">
    <property type="nucleotide sequence ID" value="XM_033739661.1"/>
</dbReference>
<evidence type="ECO:0000256" key="1">
    <source>
        <dbReference type="SAM" id="SignalP"/>
    </source>
</evidence>
<dbReference type="Proteomes" id="UP000799437">
    <property type="component" value="Unassembled WGS sequence"/>
</dbReference>
<dbReference type="GeneID" id="54480715"/>
<proteinExistence type="predicted"/>
<keyword evidence="1" id="KW-0732">Signal</keyword>
<dbReference type="InterPro" id="IPR037460">
    <property type="entry name" value="SEST-like"/>
</dbReference>
<dbReference type="SUPFAM" id="SSF52266">
    <property type="entry name" value="SGNH hydrolase"/>
    <property type="match status" value="1"/>
</dbReference>
<feature type="domain" description="SGNH hydrolase-type esterase" evidence="2">
    <location>
        <begin position="58"/>
        <end position="261"/>
    </location>
</feature>
<organism evidence="3 4">
    <name type="scientific">Pseudovirgaria hyperparasitica</name>
    <dbReference type="NCBI Taxonomy" id="470096"/>
    <lineage>
        <taxon>Eukaryota</taxon>
        <taxon>Fungi</taxon>
        <taxon>Dikarya</taxon>
        <taxon>Ascomycota</taxon>
        <taxon>Pezizomycotina</taxon>
        <taxon>Dothideomycetes</taxon>
        <taxon>Dothideomycetes incertae sedis</taxon>
        <taxon>Acrospermales</taxon>
        <taxon>Acrospermaceae</taxon>
        <taxon>Pseudovirgaria</taxon>
    </lineage>
</organism>
<dbReference type="InterPro" id="IPR013830">
    <property type="entry name" value="SGNH_hydro"/>
</dbReference>
<dbReference type="GO" id="GO:0016788">
    <property type="term" value="F:hydrolase activity, acting on ester bonds"/>
    <property type="evidence" value="ECO:0007669"/>
    <property type="project" value="InterPro"/>
</dbReference>
<sequence length="514" mass="57024">MQWSSSTLQAFLLLLAIPETLAAPAAAGISLPRNIFGLQRRQTQQNANEQSWIKKWAAVGDSYAAGIGAGNRIDYSCSRYDSSYANLLNSSPRMSGTQTFEFLACSGAKSPDVEKQVAQLSSGYDMITVSSGGNDVGLVDLLNECVYTWNPKIGCEKTIANSKDLIQNTLPKNLDSLYGKLKGKVGQGTVYVTSYGRFFDETSNDCDKVSWHWFTFPVNWLNWQYLTVDRRKAMNELVDLVNEQIRQAVKRAGSQFVVVEWDSAFGTFEGRYCMPGVQEPQPNRDQLMFYLDGTTESSKKKRQNEDGFPEGSFEAQVQGLIKEGQDTIKANMSDSDPKPQSLISLPIPDNWARVFHPLKKGHAIIASKIFFHMAQTRAKQLNIGQGADIVDLSAGTCTIKPPLPSNPAIGTQGELSANFPKYWILGDGKQHDITDMYYRLRDKTCQNICDASAIADVPSQFVRATRVGDEGCAYSVKISNDKELYLYATQDGSNCYQATEQLLTQHGKTKESAW</sequence>
<gene>
    <name evidence="3" type="ORF">EJ05DRAFT_188241</name>
</gene>
<feature type="chain" id="PRO_5025496717" evidence="1">
    <location>
        <begin position="23"/>
        <end position="514"/>
    </location>
</feature>
<dbReference type="Gene3D" id="3.40.50.1110">
    <property type="entry name" value="SGNH hydrolase"/>
    <property type="match status" value="1"/>
</dbReference>
<keyword evidence="4" id="KW-1185">Reference proteome</keyword>
<evidence type="ECO:0000313" key="3">
    <source>
        <dbReference type="EMBL" id="KAF2761889.1"/>
    </source>
</evidence>
<dbReference type="Pfam" id="PF13472">
    <property type="entry name" value="Lipase_GDSL_2"/>
    <property type="match status" value="1"/>
</dbReference>
<evidence type="ECO:0000313" key="4">
    <source>
        <dbReference type="Proteomes" id="UP000799437"/>
    </source>
</evidence>
<dbReference type="GO" id="GO:0006629">
    <property type="term" value="P:lipid metabolic process"/>
    <property type="evidence" value="ECO:0007669"/>
    <property type="project" value="TreeGrafter"/>
</dbReference>